<evidence type="ECO:0000313" key="3">
    <source>
        <dbReference type="Proteomes" id="UP000479710"/>
    </source>
</evidence>
<reference evidence="2 3" key="1">
    <citation type="submission" date="2019-11" db="EMBL/GenBank/DDBJ databases">
        <title>Whole genome sequence of Oryza granulata.</title>
        <authorList>
            <person name="Li W."/>
        </authorList>
    </citation>
    <scope>NUCLEOTIDE SEQUENCE [LARGE SCALE GENOMIC DNA]</scope>
    <source>
        <strain evidence="3">cv. Menghai</strain>
        <tissue evidence="2">Leaf</tissue>
    </source>
</reference>
<protein>
    <submittedName>
        <fullName evidence="2">Uncharacterized protein</fullName>
    </submittedName>
</protein>
<dbReference type="AlphaFoldDB" id="A0A6G1BZ20"/>
<evidence type="ECO:0000313" key="2">
    <source>
        <dbReference type="EMBL" id="KAF0893259.1"/>
    </source>
</evidence>
<comment type="caution">
    <text evidence="2">The sequence shown here is derived from an EMBL/GenBank/DDBJ whole genome shotgun (WGS) entry which is preliminary data.</text>
</comment>
<sequence>MRRSWMRQRSAHQLAEPAEVRVAGDEVEEGGASLGEVEVALACVAVTNTSRSHRQCHQSARRLRRKPRAAHRPVEDVEDGGAALREVVVEVAAHVAGEARDGEDWAMALGEVDAAAARMAAETMAMNQRRSSHGGSRY</sequence>
<gene>
    <name evidence="2" type="ORF">E2562_023511</name>
</gene>
<keyword evidence="3" id="KW-1185">Reference proteome</keyword>
<proteinExistence type="predicted"/>
<organism evidence="2 3">
    <name type="scientific">Oryza meyeriana var. granulata</name>
    <dbReference type="NCBI Taxonomy" id="110450"/>
    <lineage>
        <taxon>Eukaryota</taxon>
        <taxon>Viridiplantae</taxon>
        <taxon>Streptophyta</taxon>
        <taxon>Embryophyta</taxon>
        <taxon>Tracheophyta</taxon>
        <taxon>Spermatophyta</taxon>
        <taxon>Magnoliopsida</taxon>
        <taxon>Liliopsida</taxon>
        <taxon>Poales</taxon>
        <taxon>Poaceae</taxon>
        <taxon>BOP clade</taxon>
        <taxon>Oryzoideae</taxon>
        <taxon>Oryzeae</taxon>
        <taxon>Oryzinae</taxon>
        <taxon>Oryza</taxon>
        <taxon>Oryza meyeriana</taxon>
    </lineage>
</organism>
<dbReference type="Proteomes" id="UP000479710">
    <property type="component" value="Unassembled WGS sequence"/>
</dbReference>
<accession>A0A6G1BZ20</accession>
<feature type="region of interest" description="Disordered" evidence="1">
    <location>
        <begin position="50"/>
        <end position="78"/>
    </location>
</feature>
<dbReference type="EMBL" id="SPHZ02000011">
    <property type="protein sequence ID" value="KAF0893259.1"/>
    <property type="molecule type" value="Genomic_DNA"/>
</dbReference>
<evidence type="ECO:0000256" key="1">
    <source>
        <dbReference type="SAM" id="MobiDB-lite"/>
    </source>
</evidence>
<feature type="compositionally biased region" description="Basic residues" evidence="1">
    <location>
        <begin position="51"/>
        <end position="71"/>
    </location>
</feature>
<name>A0A6G1BZ20_9ORYZ</name>